<protein>
    <recommendedName>
        <fullName evidence="5">Harbinger transposase-derived protein</fullName>
    </recommendedName>
</protein>
<dbReference type="PANTHER" id="PTHR47150:SF4">
    <property type="entry name" value="HARBINGER TRANSPOSASE-DERIVED PROTEIN-RELATED"/>
    <property type="match status" value="1"/>
</dbReference>
<evidence type="ECO:0000313" key="4">
    <source>
        <dbReference type="Proteomes" id="UP000215914"/>
    </source>
</evidence>
<dbReference type="EMBL" id="MNCJ02000331">
    <property type="protein sequence ID" value="KAF5760451.1"/>
    <property type="molecule type" value="Genomic_DNA"/>
</dbReference>
<organism evidence="3 4">
    <name type="scientific">Helianthus annuus</name>
    <name type="common">Common sunflower</name>
    <dbReference type="NCBI Taxonomy" id="4232"/>
    <lineage>
        <taxon>Eukaryota</taxon>
        <taxon>Viridiplantae</taxon>
        <taxon>Streptophyta</taxon>
        <taxon>Embryophyta</taxon>
        <taxon>Tracheophyta</taxon>
        <taxon>Spermatophyta</taxon>
        <taxon>Magnoliopsida</taxon>
        <taxon>eudicotyledons</taxon>
        <taxon>Gunneridae</taxon>
        <taxon>Pentapetalae</taxon>
        <taxon>asterids</taxon>
        <taxon>campanulids</taxon>
        <taxon>Asterales</taxon>
        <taxon>Asteraceae</taxon>
        <taxon>Asteroideae</taxon>
        <taxon>Heliantheae alliance</taxon>
        <taxon>Heliantheae</taxon>
        <taxon>Helianthus</taxon>
    </lineage>
</organism>
<dbReference type="InParanoid" id="A0A251RZL3"/>
<gene>
    <name evidence="3" type="ORF">HannXRQ_Chr16g0515821</name>
    <name evidence="2" type="ORF">HanXRQr2_Chr16g0753651</name>
</gene>
<sequence length="119" mass="13496">MASPVSSISSISVMSSSSSSEWYSSSSEEDAIMHNMIMNAAQVFMAADEGSSQRLSRRAKYNRDQEAGYDKLVADYFADEPVYSAEIFRRRFRMSRPLFLRIAGDMAQSDPFFYIAKRC</sequence>
<accession>A0A251RZL3</accession>
<reference evidence="3" key="2">
    <citation type="submission" date="2017-02" db="EMBL/GenBank/DDBJ databases">
        <title>Sunflower complete genome.</title>
        <authorList>
            <person name="Langlade N."/>
            <person name="Munos S."/>
        </authorList>
    </citation>
    <scope>NUCLEOTIDE SEQUENCE [LARGE SCALE GENOMIC DNA]</scope>
    <source>
        <tissue evidence="3">Leaves</tissue>
    </source>
</reference>
<evidence type="ECO:0000313" key="3">
    <source>
        <dbReference type="EMBL" id="OTF91885.1"/>
    </source>
</evidence>
<dbReference type="PANTHER" id="PTHR47150">
    <property type="entry name" value="OS12G0169200 PROTEIN"/>
    <property type="match status" value="1"/>
</dbReference>
<dbReference type="Proteomes" id="UP000215914">
    <property type="component" value="Chromosome 16"/>
</dbReference>
<evidence type="ECO:0000256" key="1">
    <source>
        <dbReference type="SAM" id="MobiDB-lite"/>
    </source>
</evidence>
<dbReference type="Gramene" id="mRNA:HanXRQr2_Chr16g0753651">
    <property type="protein sequence ID" value="mRNA:HanXRQr2_Chr16g0753651"/>
    <property type="gene ID" value="HanXRQr2_Chr16g0753651"/>
</dbReference>
<feature type="region of interest" description="Disordered" evidence="1">
    <location>
        <begin position="1"/>
        <end position="22"/>
    </location>
</feature>
<reference evidence="2" key="3">
    <citation type="submission" date="2020-06" db="EMBL/GenBank/DDBJ databases">
        <title>Helianthus annuus Genome sequencing and assembly Release 2.</title>
        <authorList>
            <person name="Gouzy J."/>
            <person name="Langlade N."/>
            <person name="Munos S."/>
        </authorList>
    </citation>
    <scope>NUCLEOTIDE SEQUENCE</scope>
    <source>
        <tissue evidence="2">Leaves</tissue>
    </source>
</reference>
<evidence type="ECO:0000313" key="2">
    <source>
        <dbReference type="EMBL" id="KAF5760451.1"/>
    </source>
</evidence>
<dbReference type="AlphaFoldDB" id="A0A251RZL3"/>
<dbReference type="EMBL" id="CM007905">
    <property type="protein sequence ID" value="OTF91885.1"/>
    <property type="molecule type" value="Genomic_DNA"/>
</dbReference>
<dbReference type="OMA" id="EDAIMHN"/>
<keyword evidence="4" id="KW-1185">Reference proteome</keyword>
<dbReference type="STRING" id="4232.A0A251RZL3"/>
<proteinExistence type="predicted"/>
<reference evidence="2 4" key="1">
    <citation type="journal article" date="2017" name="Nature">
        <title>The sunflower genome provides insights into oil metabolism, flowering and Asterid evolution.</title>
        <authorList>
            <person name="Badouin H."/>
            <person name="Gouzy J."/>
            <person name="Grassa C.J."/>
            <person name="Murat F."/>
            <person name="Staton S.E."/>
            <person name="Cottret L."/>
            <person name="Lelandais-Briere C."/>
            <person name="Owens G.L."/>
            <person name="Carrere S."/>
            <person name="Mayjonade B."/>
            <person name="Legrand L."/>
            <person name="Gill N."/>
            <person name="Kane N.C."/>
            <person name="Bowers J.E."/>
            <person name="Hubner S."/>
            <person name="Bellec A."/>
            <person name="Berard A."/>
            <person name="Berges H."/>
            <person name="Blanchet N."/>
            <person name="Boniface M.C."/>
            <person name="Brunel D."/>
            <person name="Catrice O."/>
            <person name="Chaidir N."/>
            <person name="Claudel C."/>
            <person name="Donnadieu C."/>
            <person name="Faraut T."/>
            <person name="Fievet G."/>
            <person name="Helmstetter N."/>
            <person name="King M."/>
            <person name="Knapp S.J."/>
            <person name="Lai Z."/>
            <person name="Le Paslier M.C."/>
            <person name="Lippi Y."/>
            <person name="Lorenzon L."/>
            <person name="Mandel J.R."/>
            <person name="Marage G."/>
            <person name="Marchand G."/>
            <person name="Marquand E."/>
            <person name="Bret-Mestries E."/>
            <person name="Morien E."/>
            <person name="Nambeesan S."/>
            <person name="Nguyen T."/>
            <person name="Pegot-Espagnet P."/>
            <person name="Pouilly N."/>
            <person name="Raftis F."/>
            <person name="Sallet E."/>
            <person name="Schiex T."/>
            <person name="Thomas J."/>
            <person name="Vandecasteele C."/>
            <person name="Vares D."/>
            <person name="Vear F."/>
            <person name="Vautrin S."/>
            <person name="Crespi M."/>
            <person name="Mangin B."/>
            <person name="Burke J.M."/>
            <person name="Salse J."/>
            <person name="Munos S."/>
            <person name="Vincourt P."/>
            <person name="Rieseberg L.H."/>
            <person name="Langlade N.B."/>
        </authorList>
    </citation>
    <scope>NUCLEOTIDE SEQUENCE [LARGE SCALE GENOMIC DNA]</scope>
    <source>
        <strain evidence="4">cv. SF193</strain>
        <tissue evidence="2">Leaves</tissue>
    </source>
</reference>
<evidence type="ECO:0008006" key="5">
    <source>
        <dbReference type="Google" id="ProtNLM"/>
    </source>
</evidence>
<name>A0A251RZL3_HELAN</name>